<dbReference type="InterPro" id="IPR050298">
    <property type="entry name" value="Gram-neg_bact_OMP"/>
</dbReference>
<keyword evidence="14" id="KW-1185">Reference proteome</keyword>
<dbReference type="Gene3D" id="2.40.160.10">
    <property type="entry name" value="Porin"/>
    <property type="match status" value="2"/>
</dbReference>
<dbReference type="SUPFAM" id="SSF56935">
    <property type="entry name" value="Porins"/>
    <property type="match status" value="1"/>
</dbReference>
<dbReference type="RefSeq" id="WP_099786877.1">
    <property type="nucleotide sequence ID" value="NZ_JBHLYV010000100.1"/>
</dbReference>
<reference evidence="13 14" key="1">
    <citation type="submission" date="2017-10" db="EMBL/GenBank/DDBJ databases">
        <title>Massilia psychrophilum sp. nov., a novel purple-pigmented bacterium isolated from Tianshan glacier, Xinjiang Municipality, China.</title>
        <authorList>
            <person name="Wang H."/>
        </authorList>
    </citation>
    <scope>NUCLEOTIDE SEQUENCE [LARGE SCALE GENOMIC DNA]</scope>
    <source>
        <strain evidence="13 14">JCM 30074</strain>
    </source>
</reference>
<protein>
    <submittedName>
        <fullName evidence="13">Porin</fullName>
    </submittedName>
</protein>
<keyword evidence="6 11" id="KW-0732">Signal</keyword>
<evidence type="ECO:0000256" key="1">
    <source>
        <dbReference type="ARBA" id="ARBA00004571"/>
    </source>
</evidence>
<evidence type="ECO:0000256" key="11">
    <source>
        <dbReference type="SAM" id="SignalP"/>
    </source>
</evidence>
<organism evidence="13 14">
    <name type="scientific">Massilia eurypsychrophila</name>
    <dbReference type="NCBI Taxonomy" id="1485217"/>
    <lineage>
        <taxon>Bacteria</taxon>
        <taxon>Pseudomonadati</taxon>
        <taxon>Pseudomonadota</taxon>
        <taxon>Betaproteobacteria</taxon>
        <taxon>Burkholderiales</taxon>
        <taxon>Oxalobacteraceae</taxon>
        <taxon>Telluria group</taxon>
        <taxon>Massilia</taxon>
    </lineage>
</organism>
<gene>
    <name evidence="13" type="ORF">CR105_02760</name>
</gene>
<dbReference type="EMBL" id="PDOC01000001">
    <property type="protein sequence ID" value="PIL47076.1"/>
    <property type="molecule type" value="Genomic_DNA"/>
</dbReference>
<evidence type="ECO:0000256" key="3">
    <source>
        <dbReference type="ARBA" id="ARBA00022448"/>
    </source>
</evidence>
<name>A0A2G8TM19_9BURK</name>
<comment type="caution">
    <text evidence="13">The sequence shown here is derived from an EMBL/GenBank/DDBJ whole genome shotgun (WGS) entry which is preliminary data.</text>
</comment>
<feature type="signal peptide" evidence="11">
    <location>
        <begin position="1"/>
        <end position="20"/>
    </location>
</feature>
<dbReference type="PANTHER" id="PTHR34501:SF9">
    <property type="entry name" value="MAJOR OUTER MEMBRANE PROTEIN P.IA"/>
    <property type="match status" value="1"/>
</dbReference>
<evidence type="ECO:0000256" key="6">
    <source>
        <dbReference type="ARBA" id="ARBA00022729"/>
    </source>
</evidence>
<keyword evidence="8" id="KW-0626">Porin</keyword>
<evidence type="ECO:0000259" key="12">
    <source>
        <dbReference type="Pfam" id="PF13609"/>
    </source>
</evidence>
<evidence type="ECO:0000256" key="5">
    <source>
        <dbReference type="ARBA" id="ARBA00022692"/>
    </source>
</evidence>
<dbReference type="AlphaFoldDB" id="A0A2G8TM19"/>
<accession>A0A2G8TM19</accession>
<evidence type="ECO:0000256" key="4">
    <source>
        <dbReference type="ARBA" id="ARBA00022452"/>
    </source>
</evidence>
<sequence length="446" mass="46537">MKTKFLAAAIATCFALPVMAQSSVTVYGIADAGLMKQSGQTLRVVSGIADGSRIGFRGTEDIGGGYKAIFNLEARVELDTGSQKPTLLSDEQGLYLTRGMGAGFSTVLTPLGPTGGALSAGLLQQIRSGLQVRGSAAVNAEGAIFDRTAMVGLITPVGAILLGRMYTPGYEVFAAADVFESGTAGTWGGITGGTAGFTSLGADIRSQKSIQYRIVTPTGIGASLMYGGKQSGYLGRYNKFYGAAVTYKANNLDVGLAHNRGYDQSDRKSLTTTTVGGSYTMNAFKFFAGYHDQRNRNSVLLADYTAAYNGSIGPGVAAQLAPLGAATATALGNGLRNVFLSNIAQNSQVDAASYQVGLHYRVGAGRVMASVAHQNDRTVSNSDANLYALGYDYNLSKRTDIYTVVAVIKNDNEAQYIPGAAGSPGGFSKMPGSTTRGVQVGIRHRF</sequence>
<evidence type="ECO:0000256" key="9">
    <source>
        <dbReference type="ARBA" id="ARBA00023136"/>
    </source>
</evidence>
<dbReference type="GO" id="GO:0006811">
    <property type="term" value="P:monoatomic ion transport"/>
    <property type="evidence" value="ECO:0007669"/>
    <property type="project" value="UniProtKB-KW"/>
</dbReference>
<dbReference type="GO" id="GO:0046930">
    <property type="term" value="C:pore complex"/>
    <property type="evidence" value="ECO:0007669"/>
    <property type="project" value="UniProtKB-KW"/>
</dbReference>
<evidence type="ECO:0000256" key="2">
    <source>
        <dbReference type="ARBA" id="ARBA00011233"/>
    </source>
</evidence>
<dbReference type="InterPro" id="IPR033900">
    <property type="entry name" value="Gram_neg_porin_domain"/>
</dbReference>
<comment type="subcellular location">
    <subcellularLocation>
        <location evidence="1">Cell outer membrane</location>
        <topology evidence="1">Multi-pass membrane protein</topology>
    </subcellularLocation>
</comment>
<keyword evidence="3" id="KW-0813">Transport</keyword>
<dbReference type="PANTHER" id="PTHR34501">
    <property type="entry name" value="PROTEIN YDDL-RELATED"/>
    <property type="match status" value="1"/>
</dbReference>
<dbReference type="Pfam" id="PF13609">
    <property type="entry name" value="Porin_4"/>
    <property type="match status" value="1"/>
</dbReference>
<dbReference type="OrthoDB" id="5289162at2"/>
<feature type="chain" id="PRO_5013560432" evidence="11">
    <location>
        <begin position="21"/>
        <end position="446"/>
    </location>
</feature>
<proteinExistence type="predicted"/>
<evidence type="ECO:0000256" key="10">
    <source>
        <dbReference type="ARBA" id="ARBA00023237"/>
    </source>
</evidence>
<comment type="subunit">
    <text evidence="2">Homotrimer.</text>
</comment>
<dbReference type="CDD" id="cd00342">
    <property type="entry name" value="gram_neg_porins"/>
    <property type="match status" value="1"/>
</dbReference>
<keyword evidence="7" id="KW-0406">Ion transport</keyword>
<evidence type="ECO:0000256" key="8">
    <source>
        <dbReference type="ARBA" id="ARBA00023114"/>
    </source>
</evidence>
<keyword evidence="4" id="KW-1134">Transmembrane beta strand</keyword>
<feature type="domain" description="Porin" evidence="12">
    <location>
        <begin position="7"/>
        <end position="412"/>
    </location>
</feature>
<dbReference type="InterPro" id="IPR023614">
    <property type="entry name" value="Porin_dom_sf"/>
</dbReference>
<dbReference type="GO" id="GO:0015288">
    <property type="term" value="F:porin activity"/>
    <property type="evidence" value="ECO:0007669"/>
    <property type="project" value="UniProtKB-KW"/>
</dbReference>
<evidence type="ECO:0000256" key="7">
    <source>
        <dbReference type="ARBA" id="ARBA00023065"/>
    </source>
</evidence>
<evidence type="ECO:0000313" key="14">
    <source>
        <dbReference type="Proteomes" id="UP000230390"/>
    </source>
</evidence>
<keyword evidence="10" id="KW-0998">Cell outer membrane</keyword>
<evidence type="ECO:0000313" key="13">
    <source>
        <dbReference type="EMBL" id="PIL47076.1"/>
    </source>
</evidence>
<keyword evidence="9" id="KW-0472">Membrane</keyword>
<keyword evidence="5" id="KW-0812">Transmembrane</keyword>
<dbReference type="Proteomes" id="UP000230390">
    <property type="component" value="Unassembled WGS sequence"/>
</dbReference>
<dbReference type="GO" id="GO:0009279">
    <property type="term" value="C:cell outer membrane"/>
    <property type="evidence" value="ECO:0007669"/>
    <property type="project" value="UniProtKB-SubCell"/>
</dbReference>